<dbReference type="Pfam" id="PF03466">
    <property type="entry name" value="LysR_substrate"/>
    <property type="match status" value="1"/>
</dbReference>
<dbReference type="InterPro" id="IPR036388">
    <property type="entry name" value="WH-like_DNA-bd_sf"/>
</dbReference>
<protein>
    <submittedName>
        <fullName evidence="6">DNA-binding transcriptional LysR family regulator</fullName>
    </submittedName>
</protein>
<keyword evidence="2" id="KW-0805">Transcription regulation</keyword>
<dbReference type="SUPFAM" id="SSF53850">
    <property type="entry name" value="Periplasmic binding protein-like II"/>
    <property type="match status" value="1"/>
</dbReference>
<dbReference type="PROSITE" id="PS50931">
    <property type="entry name" value="HTH_LYSR"/>
    <property type="match status" value="1"/>
</dbReference>
<evidence type="ECO:0000259" key="5">
    <source>
        <dbReference type="PROSITE" id="PS50931"/>
    </source>
</evidence>
<evidence type="ECO:0000256" key="1">
    <source>
        <dbReference type="ARBA" id="ARBA00009437"/>
    </source>
</evidence>
<dbReference type="InterPro" id="IPR000847">
    <property type="entry name" value="LysR_HTH_N"/>
</dbReference>
<dbReference type="PRINTS" id="PR00039">
    <property type="entry name" value="HTHLYSR"/>
</dbReference>
<comment type="caution">
    <text evidence="6">The sequence shown here is derived from an EMBL/GenBank/DDBJ whole genome shotgun (WGS) entry which is preliminary data.</text>
</comment>
<dbReference type="InterPro" id="IPR036390">
    <property type="entry name" value="WH_DNA-bd_sf"/>
</dbReference>
<comment type="similarity">
    <text evidence="1">Belongs to the LysR transcriptional regulatory family.</text>
</comment>
<dbReference type="EMBL" id="PHUJ01000003">
    <property type="protein sequence ID" value="PKB30143.1"/>
    <property type="molecule type" value="Genomic_DNA"/>
</dbReference>
<dbReference type="InterPro" id="IPR005119">
    <property type="entry name" value="LysR_subst-bd"/>
</dbReference>
<dbReference type="GO" id="GO:0003700">
    <property type="term" value="F:DNA-binding transcription factor activity"/>
    <property type="evidence" value="ECO:0007669"/>
    <property type="project" value="InterPro"/>
</dbReference>
<evidence type="ECO:0000313" key="6">
    <source>
        <dbReference type="EMBL" id="PKB30143.1"/>
    </source>
</evidence>
<dbReference type="Pfam" id="PF00126">
    <property type="entry name" value="HTH_1"/>
    <property type="match status" value="1"/>
</dbReference>
<keyword evidence="4" id="KW-0804">Transcription</keyword>
<evidence type="ECO:0000256" key="4">
    <source>
        <dbReference type="ARBA" id="ARBA00023163"/>
    </source>
</evidence>
<evidence type="ECO:0000256" key="3">
    <source>
        <dbReference type="ARBA" id="ARBA00023125"/>
    </source>
</evidence>
<reference evidence="6 7" key="1">
    <citation type="submission" date="2017-11" db="EMBL/GenBank/DDBJ databases">
        <title>Sequencing the genomes of 1000 actinobacteria strains.</title>
        <authorList>
            <person name="Klenk H.-P."/>
        </authorList>
    </citation>
    <scope>NUCLEOTIDE SEQUENCE [LARGE SCALE GENOMIC DNA]</scope>
    <source>
        <strain evidence="6 7">DSM 44104</strain>
    </source>
</reference>
<sequence>MELHQLRYIVTIAHEGSFTSAAARLYLSQPSLSVQIRKLEQDVGARLFERTGRHIVLTAAGSALLEHTEIALAELERGRERVAEVSGLREGEVRVGVLPSIGARMLPEVLARFRRAHPLVGVRIVEHDISREFEQLVRSGELDLAMTRMPLTLSGLCVDVLVREPVLVLVPAAHRLACRAEVALAELAGEDLVGMRTGYGLRDLADQLLAEADVRPRVVLETGQLAIVHGMVAAGMGVALLPRMAAGNGPTVPIADSCAFRELGVVSRASAHVSPPVQAFRRLLLRTARE</sequence>
<dbReference type="Gene3D" id="1.10.10.10">
    <property type="entry name" value="Winged helix-like DNA-binding domain superfamily/Winged helix DNA-binding domain"/>
    <property type="match status" value="1"/>
</dbReference>
<keyword evidence="3 6" id="KW-0238">DNA-binding</keyword>
<dbReference type="Proteomes" id="UP000232453">
    <property type="component" value="Unassembled WGS sequence"/>
</dbReference>
<accession>A0AA44ZNR6</accession>
<evidence type="ECO:0000256" key="2">
    <source>
        <dbReference type="ARBA" id="ARBA00023015"/>
    </source>
</evidence>
<dbReference type="FunFam" id="1.10.10.10:FF:000001">
    <property type="entry name" value="LysR family transcriptional regulator"/>
    <property type="match status" value="1"/>
</dbReference>
<dbReference type="CDD" id="cd05466">
    <property type="entry name" value="PBP2_LTTR_substrate"/>
    <property type="match status" value="1"/>
</dbReference>
<dbReference type="Gene3D" id="3.40.190.290">
    <property type="match status" value="1"/>
</dbReference>
<dbReference type="GO" id="GO:0005829">
    <property type="term" value="C:cytosol"/>
    <property type="evidence" value="ECO:0007669"/>
    <property type="project" value="TreeGrafter"/>
</dbReference>
<feature type="domain" description="HTH lysR-type" evidence="5">
    <location>
        <begin position="1"/>
        <end position="58"/>
    </location>
</feature>
<dbReference type="AlphaFoldDB" id="A0AA44ZNR6"/>
<dbReference type="SUPFAM" id="SSF46785">
    <property type="entry name" value="Winged helix' DNA-binding domain"/>
    <property type="match status" value="1"/>
</dbReference>
<evidence type="ECO:0000313" key="7">
    <source>
        <dbReference type="Proteomes" id="UP000232453"/>
    </source>
</evidence>
<proteinExistence type="inferred from homology"/>
<dbReference type="GO" id="GO:0003677">
    <property type="term" value="F:DNA binding"/>
    <property type="evidence" value="ECO:0007669"/>
    <property type="project" value="UniProtKB-KW"/>
</dbReference>
<name>A0AA44ZNR6_PSEA5</name>
<dbReference type="RefSeq" id="WP_100878288.1">
    <property type="nucleotide sequence ID" value="NZ_JBICSI010000003.1"/>
</dbReference>
<gene>
    <name evidence="6" type="ORF">ATL51_1797</name>
</gene>
<dbReference type="InterPro" id="IPR050950">
    <property type="entry name" value="HTH-type_LysR_regulators"/>
</dbReference>
<organism evidence="6 7">
    <name type="scientific">Pseudonocardia alni</name>
    <name type="common">Amycolata alni</name>
    <dbReference type="NCBI Taxonomy" id="33907"/>
    <lineage>
        <taxon>Bacteria</taxon>
        <taxon>Bacillati</taxon>
        <taxon>Actinomycetota</taxon>
        <taxon>Actinomycetes</taxon>
        <taxon>Pseudonocardiales</taxon>
        <taxon>Pseudonocardiaceae</taxon>
        <taxon>Pseudonocardia</taxon>
    </lineage>
</organism>
<dbReference type="PANTHER" id="PTHR30419">
    <property type="entry name" value="HTH-TYPE TRANSCRIPTIONAL REGULATOR YBHD"/>
    <property type="match status" value="1"/>
</dbReference>